<proteinExistence type="inferred from homology"/>
<evidence type="ECO:0000256" key="2">
    <source>
        <dbReference type="ARBA" id="ARBA00007066"/>
    </source>
</evidence>
<protein>
    <recommendedName>
        <fullName evidence="3">Mitochondrial inner membrane protease subunit 2</fullName>
    </recommendedName>
</protein>
<gene>
    <name evidence="14" type="ORF">Z518_07713</name>
</gene>
<keyword evidence="8" id="KW-1133">Transmembrane helix</keyword>
<dbReference type="InterPro" id="IPR000223">
    <property type="entry name" value="Pept_S26A_signal_pept_1"/>
</dbReference>
<evidence type="ECO:0000256" key="8">
    <source>
        <dbReference type="ARBA" id="ARBA00022989"/>
    </source>
</evidence>
<dbReference type="InterPro" id="IPR019533">
    <property type="entry name" value="Peptidase_S26"/>
</dbReference>
<keyword evidence="5" id="KW-0812">Transmembrane</keyword>
<dbReference type="Proteomes" id="UP000053617">
    <property type="component" value="Unassembled WGS sequence"/>
</dbReference>
<evidence type="ECO:0000256" key="4">
    <source>
        <dbReference type="ARBA" id="ARBA00022670"/>
    </source>
</evidence>
<dbReference type="Gene3D" id="2.10.109.10">
    <property type="entry name" value="Umud Fragment, subunit A"/>
    <property type="match status" value="1"/>
</dbReference>
<keyword evidence="10" id="KW-0472">Membrane</keyword>
<dbReference type="EMBL" id="KN847479">
    <property type="protein sequence ID" value="KIX04159.1"/>
    <property type="molecule type" value="Genomic_DNA"/>
</dbReference>
<feature type="region of interest" description="Disordered" evidence="12">
    <location>
        <begin position="24"/>
        <end position="78"/>
    </location>
</feature>
<evidence type="ECO:0000256" key="9">
    <source>
        <dbReference type="ARBA" id="ARBA00023128"/>
    </source>
</evidence>
<dbReference type="InterPro" id="IPR037730">
    <property type="entry name" value="IMP2"/>
</dbReference>
<evidence type="ECO:0000256" key="12">
    <source>
        <dbReference type="SAM" id="MobiDB-lite"/>
    </source>
</evidence>
<evidence type="ECO:0000256" key="3">
    <source>
        <dbReference type="ARBA" id="ARBA00013650"/>
    </source>
</evidence>
<feature type="compositionally biased region" description="Basic and acidic residues" evidence="12">
    <location>
        <begin position="28"/>
        <end position="76"/>
    </location>
</feature>
<feature type="region of interest" description="Disordered" evidence="12">
    <location>
        <begin position="362"/>
        <end position="418"/>
    </location>
</feature>
<keyword evidence="7" id="KW-0378">Hydrolase</keyword>
<feature type="compositionally biased region" description="Basic and acidic residues" evidence="12">
    <location>
        <begin position="385"/>
        <end position="394"/>
    </location>
</feature>
<dbReference type="InterPro" id="IPR036286">
    <property type="entry name" value="LexA/Signal_pep-like_sf"/>
</dbReference>
<dbReference type="AlphaFoldDB" id="A0A0D2IEA3"/>
<keyword evidence="15" id="KW-1185">Reference proteome</keyword>
<dbReference type="GO" id="GO:0006627">
    <property type="term" value="P:protein processing involved in protein targeting to mitochondrion"/>
    <property type="evidence" value="ECO:0007669"/>
    <property type="project" value="InterPro"/>
</dbReference>
<evidence type="ECO:0000256" key="1">
    <source>
        <dbReference type="ARBA" id="ARBA00004434"/>
    </source>
</evidence>
<organism evidence="14 15">
    <name type="scientific">Rhinocladiella mackenziei CBS 650.93</name>
    <dbReference type="NCBI Taxonomy" id="1442369"/>
    <lineage>
        <taxon>Eukaryota</taxon>
        <taxon>Fungi</taxon>
        <taxon>Dikarya</taxon>
        <taxon>Ascomycota</taxon>
        <taxon>Pezizomycotina</taxon>
        <taxon>Eurotiomycetes</taxon>
        <taxon>Chaetothyriomycetidae</taxon>
        <taxon>Chaetothyriales</taxon>
        <taxon>Herpotrichiellaceae</taxon>
        <taxon>Rhinocladiella</taxon>
    </lineage>
</organism>
<feature type="domain" description="Peptidase S26" evidence="13">
    <location>
        <begin position="92"/>
        <end position="194"/>
    </location>
</feature>
<dbReference type="GO" id="GO:0004252">
    <property type="term" value="F:serine-type endopeptidase activity"/>
    <property type="evidence" value="ECO:0007669"/>
    <property type="project" value="InterPro"/>
</dbReference>
<reference evidence="14 15" key="1">
    <citation type="submission" date="2015-01" db="EMBL/GenBank/DDBJ databases">
        <title>The Genome Sequence of Rhinocladiella mackenzie CBS 650.93.</title>
        <authorList>
            <consortium name="The Broad Institute Genomics Platform"/>
            <person name="Cuomo C."/>
            <person name="de Hoog S."/>
            <person name="Gorbushina A."/>
            <person name="Stielow B."/>
            <person name="Teixiera M."/>
            <person name="Abouelleil A."/>
            <person name="Chapman S.B."/>
            <person name="Priest M."/>
            <person name="Young S.K."/>
            <person name="Wortman J."/>
            <person name="Nusbaum C."/>
            <person name="Birren B."/>
        </authorList>
    </citation>
    <scope>NUCLEOTIDE SEQUENCE [LARGE SCALE GENOMIC DNA]</scope>
    <source>
        <strain evidence="14 15">CBS 650.93</strain>
    </source>
</reference>
<comment type="subcellular location">
    <subcellularLocation>
        <location evidence="1">Mitochondrion inner membrane</location>
        <topology evidence="1">Single-pass membrane protein</topology>
    </subcellularLocation>
</comment>
<accession>A0A0D2IEA3</accession>
<name>A0A0D2IEA3_9EURO</name>
<evidence type="ECO:0000256" key="11">
    <source>
        <dbReference type="PIRSR" id="PIRSR600223-1"/>
    </source>
</evidence>
<dbReference type="PRINTS" id="PR00727">
    <property type="entry name" value="LEADERPTASE"/>
</dbReference>
<evidence type="ECO:0000313" key="15">
    <source>
        <dbReference type="Proteomes" id="UP000053617"/>
    </source>
</evidence>
<evidence type="ECO:0000256" key="10">
    <source>
        <dbReference type="ARBA" id="ARBA00023136"/>
    </source>
</evidence>
<feature type="compositionally biased region" description="Polar residues" evidence="12">
    <location>
        <begin position="397"/>
        <end position="412"/>
    </location>
</feature>
<feature type="active site" evidence="11">
    <location>
        <position position="121"/>
    </location>
</feature>
<evidence type="ECO:0000256" key="7">
    <source>
        <dbReference type="ARBA" id="ARBA00022801"/>
    </source>
</evidence>
<keyword evidence="9" id="KW-0496">Mitochondrion</keyword>
<sequence>MPPASRGLFPLRFIRYTSRISAAPLRRPLPDPKPRASVFRSERIAAAKGQDEKKQEGIEESRQEPEQARTNGKEDAPQNSFFDFIPPFARRWIWGLFFIAPPLGFIILEFPLEPLWVNGPSMAPFLNVNWSPELPPTREMILIQKVLFESRPNNFLRLPKWELQRGQIIVFYAPHDPTKLAVKRVVAIPGDRVQPLPGYPGGDDPVVVPFNHVWVEGDANSREQSVDSNWFGPISQNLVIGFVKAVLTPWYSPVAVNCDEHDYPAKNSGRIEKDVVQDAKLDPDHRSLSEAFINGTAAKELTVIRQNKEMALRMMGNPKKISKMRMMYYQAMFELEQQNPDSQEVAQGIVDELGSMFESAGLARDGSRLPPAMRQDGEQTTEQDLQQRRLKEYLGKQGNTTPPGVGNDSPNLSILGVD</sequence>
<dbReference type="GeneID" id="25295784"/>
<dbReference type="PANTHER" id="PTHR46041">
    <property type="entry name" value="MITOCHONDRIAL INNER MEMBRANE PROTEASE SUBUNIT 2"/>
    <property type="match status" value="1"/>
</dbReference>
<dbReference type="RefSeq" id="XP_013271295.1">
    <property type="nucleotide sequence ID" value="XM_013415841.1"/>
</dbReference>
<evidence type="ECO:0000259" key="13">
    <source>
        <dbReference type="Pfam" id="PF10502"/>
    </source>
</evidence>
<dbReference type="STRING" id="1442369.A0A0D2IEA3"/>
<evidence type="ECO:0000313" key="14">
    <source>
        <dbReference type="EMBL" id="KIX04159.1"/>
    </source>
</evidence>
<dbReference type="SUPFAM" id="SSF51306">
    <property type="entry name" value="LexA/Signal peptidase"/>
    <property type="match status" value="1"/>
</dbReference>
<dbReference type="GO" id="GO:0006465">
    <property type="term" value="P:signal peptide processing"/>
    <property type="evidence" value="ECO:0007669"/>
    <property type="project" value="InterPro"/>
</dbReference>
<evidence type="ECO:0000256" key="6">
    <source>
        <dbReference type="ARBA" id="ARBA00022792"/>
    </source>
</evidence>
<feature type="active site" evidence="11">
    <location>
        <position position="183"/>
    </location>
</feature>
<dbReference type="VEuPathDB" id="FungiDB:Z518_07713"/>
<keyword evidence="4" id="KW-0645">Protease</keyword>
<dbReference type="HOGENOM" id="CLU_048136_0_0_1"/>
<dbReference type="GO" id="GO:0042720">
    <property type="term" value="C:mitochondrial inner membrane peptidase complex"/>
    <property type="evidence" value="ECO:0007669"/>
    <property type="project" value="InterPro"/>
</dbReference>
<dbReference type="Pfam" id="PF10502">
    <property type="entry name" value="Peptidase_S26"/>
    <property type="match status" value="1"/>
</dbReference>
<evidence type="ECO:0000256" key="5">
    <source>
        <dbReference type="ARBA" id="ARBA00022692"/>
    </source>
</evidence>
<dbReference type="PANTHER" id="PTHR46041:SF2">
    <property type="entry name" value="MITOCHONDRIAL INNER MEMBRANE PROTEASE SUBUNIT 2"/>
    <property type="match status" value="1"/>
</dbReference>
<dbReference type="OrthoDB" id="9996127at2759"/>
<comment type="similarity">
    <text evidence="2">Belongs to the peptidase S26 family. IMP2 subfamily.</text>
</comment>
<dbReference type="CDD" id="cd06530">
    <property type="entry name" value="S26_SPase_I"/>
    <property type="match status" value="1"/>
</dbReference>
<keyword evidence="6" id="KW-0999">Mitochondrion inner membrane</keyword>